<dbReference type="InterPro" id="IPR014757">
    <property type="entry name" value="Tscrpt_reg_IclR_C"/>
</dbReference>
<keyword evidence="1" id="KW-0805">Transcription regulation</keyword>
<dbReference type="PROSITE" id="PS51078">
    <property type="entry name" value="ICLR_ED"/>
    <property type="match status" value="1"/>
</dbReference>
<dbReference type="HOGENOM" id="CLU_062618_6_0_11"/>
<dbReference type="InterPro" id="IPR036388">
    <property type="entry name" value="WH-like_DNA-bd_sf"/>
</dbReference>
<dbReference type="GO" id="GO:0045892">
    <property type="term" value="P:negative regulation of DNA-templated transcription"/>
    <property type="evidence" value="ECO:0007669"/>
    <property type="project" value="TreeGrafter"/>
</dbReference>
<evidence type="ECO:0000256" key="3">
    <source>
        <dbReference type="ARBA" id="ARBA00023163"/>
    </source>
</evidence>
<gene>
    <name evidence="6" type="ORF">CryarDRAFT_2732</name>
</gene>
<dbReference type="RefSeq" id="WP_035851009.1">
    <property type="nucleotide sequence ID" value="NZ_KK073874.1"/>
</dbReference>
<dbReference type="GO" id="GO:0003700">
    <property type="term" value="F:DNA-binding transcription factor activity"/>
    <property type="evidence" value="ECO:0007669"/>
    <property type="project" value="TreeGrafter"/>
</dbReference>
<dbReference type="PROSITE" id="PS51077">
    <property type="entry name" value="HTH_ICLR"/>
    <property type="match status" value="1"/>
</dbReference>
<dbReference type="SMART" id="SM00346">
    <property type="entry name" value="HTH_ICLR"/>
    <property type="match status" value="1"/>
</dbReference>
<dbReference type="EMBL" id="JFBT01000001">
    <property type="protein sequence ID" value="EXG81614.1"/>
    <property type="molecule type" value="Genomic_DNA"/>
</dbReference>
<comment type="caution">
    <text evidence="6">The sequence shown here is derived from an EMBL/GenBank/DDBJ whole genome shotgun (WGS) entry which is preliminary data.</text>
</comment>
<feature type="domain" description="HTH iclR-type" evidence="4">
    <location>
        <begin position="6"/>
        <end position="68"/>
    </location>
</feature>
<organism evidence="6 7">
    <name type="scientific">Cryptosporangium arvum DSM 44712</name>
    <dbReference type="NCBI Taxonomy" id="927661"/>
    <lineage>
        <taxon>Bacteria</taxon>
        <taxon>Bacillati</taxon>
        <taxon>Actinomycetota</taxon>
        <taxon>Actinomycetes</taxon>
        <taxon>Cryptosporangiales</taxon>
        <taxon>Cryptosporangiaceae</taxon>
        <taxon>Cryptosporangium</taxon>
    </lineage>
</organism>
<keyword evidence="2" id="KW-0238">DNA-binding</keyword>
<dbReference type="PANTHER" id="PTHR30136">
    <property type="entry name" value="HELIX-TURN-HELIX TRANSCRIPTIONAL REGULATOR, ICLR FAMILY"/>
    <property type="match status" value="1"/>
</dbReference>
<reference evidence="6 7" key="1">
    <citation type="submission" date="2013-07" db="EMBL/GenBank/DDBJ databases">
        <authorList>
            <consortium name="DOE Joint Genome Institute"/>
            <person name="Eisen J."/>
            <person name="Huntemann M."/>
            <person name="Han J."/>
            <person name="Chen A."/>
            <person name="Kyrpides N."/>
            <person name="Mavromatis K."/>
            <person name="Markowitz V."/>
            <person name="Palaniappan K."/>
            <person name="Ivanova N."/>
            <person name="Schaumberg A."/>
            <person name="Pati A."/>
            <person name="Liolios K."/>
            <person name="Nordberg H.P."/>
            <person name="Cantor M.N."/>
            <person name="Hua S.X."/>
            <person name="Woyke T."/>
        </authorList>
    </citation>
    <scope>NUCLEOTIDE SEQUENCE [LARGE SCALE GENOMIC DNA]</scope>
    <source>
        <strain evidence="6 7">DSM 44712</strain>
    </source>
</reference>
<proteinExistence type="predicted"/>
<evidence type="ECO:0000259" key="5">
    <source>
        <dbReference type="PROSITE" id="PS51078"/>
    </source>
</evidence>
<sequence length="258" mass="27494">MVSDGTEGAGRVADVLLRFVDGPQSWGVSAMARELDLSKAVVHRIMRSLVDRGLLTLDSTSRTYSLGPAAAAIGARALRDSKLRRVSLPLLRELQVTTGETTTLSARVPGGRVYLDQVVSTHEINMTVELGRRFPLHAGGSGRAILAFFPAGEREDVLHGELRTLTSATQVDPEQLRTLLTETRKNGVAESGGERQPGAGSVAAPVFDLDGQVIGSISVCGPINRLTAEARRTYVPHVVQTADRISRALGWPGGLPAE</sequence>
<dbReference type="Pfam" id="PF01614">
    <property type="entry name" value="IclR_C"/>
    <property type="match status" value="1"/>
</dbReference>
<evidence type="ECO:0000259" key="4">
    <source>
        <dbReference type="PROSITE" id="PS51077"/>
    </source>
</evidence>
<dbReference type="InterPro" id="IPR036390">
    <property type="entry name" value="WH_DNA-bd_sf"/>
</dbReference>
<evidence type="ECO:0000256" key="1">
    <source>
        <dbReference type="ARBA" id="ARBA00023015"/>
    </source>
</evidence>
<name>A0A010ZSE6_9ACTN</name>
<dbReference type="SUPFAM" id="SSF55781">
    <property type="entry name" value="GAF domain-like"/>
    <property type="match status" value="1"/>
</dbReference>
<protein>
    <submittedName>
        <fullName evidence="6">Transcriptional regulator</fullName>
    </submittedName>
</protein>
<dbReference type="Proteomes" id="UP000021053">
    <property type="component" value="Unassembled WGS sequence"/>
</dbReference>
<evidence type="ECO:0000256" key="2">
    <source>
        <dbReference type="ARBA" id="ARBA00023125"/>
    </source>
</evidence>
<keyword evidence="7" id="KW-1185">Reference proteome</keyword>
<evidence type="ECO:0000313" key="6">
    <source>
        <dbReference type="EMBL" id="EXG81614.1"/>
    </source>
</evidence>
<dbReference type="InterPro" id="IPR050707">
    <property type="entry name" value="HTH_MetabolicPath_Reg"/>
</dbReference>
<evidence type="ECO:0000313" key="7">
    <source>
        <dbReference type="Proteomes" id="UP000021053"/>
    </source>
</evidence>
<keyword evidence="3" id="KW-0804">Transcription</keyword>
<dbReference type="Gene3D" id="3.30.450.40">
    <property type="match status" value="1"/>
</dbReference>
<dbReference type="InterPro" id="IPR029016">
    <property type="entry name" value="GAF-like_dom_sf"/>
</dbReference>
<dbReference type="Gene3D" id="1.10.10.10">
    <property type="entry name" value="Winged helix-like DNA-binding domain superfamily/Winged helix DNA-binding domain"/>
    <property type="match status" value="1"/>
</dbReference>
<dbReference type="SUPFAM" id="SSF46785">
    <property type="entry name" value="Winged helix' DNA-binding domain"/>
    <property type="match status" value="1"/>
</dbReference>
<dbReference type="InterPro" id="IPR005471">
    <property type="entry name" value="Tscrpt_reg_IclR_N"/>
</dbReference>
<dbReference type="PANTHER" id="PTHR30136:SF24">
    <property type="entry name" value="HTH-TYPE TRANSCRIPTIONAL REPRESSOR ALLR"/>
    <property type="match status" value="1"/>
</dbReference>
<dbReference type="Pfam" id="PF09339">
    <property type="entry name" value="HTH_IclR"/>
    <property type="match status" value="1"/>
</dbReference>
<feature type="domain" description="IclR-ED" evidence="5">
    <location>
        <begin position="69"/>
        <end position="251"/>
    </location>
</feature>
<dbReference type="OrthoDB" id="8479143at2"/>
<dbReference type="AlphaFoldDB" id="A0A010ZSE6"/>
<dbReference type="GO" id="GO:0003677">
    <property type="term" value="F:DNA binding"/>
    <property type="evidence" value="ECO:0007669"/>
    <property type="project" value="UniProtKB-KW"/>
</dbReference>
<accession>A0A010ZSE6</accession>